<sequence length="109" mass="12241">MVAEQGHRLYVKGKHLSYQRGKRNTNPSCSLLKIEGVDDPKAASFYLGKKVAFIYRASKERQGSKIRVIWGKVTRPHGNSGVVRAKFRHNLPPKSFGASVRVMLYPSSI</sequence>
<dbReference type="InterPro" id="IPR009000">
    <property type="entry name" value="Transl_B-barrel_sf"/>
</dbReference>
<protein>
    <submittedName>
        <fullName evidence="4">60S ribosomal protein L33B</fullName>
    </submittedName>
</protein>
<dbReference type="FunFam" id="2.40.10.190:FF:000001">
    <property type="entry name" value="60S ribosomal protein L35a"/>
    <property type="match status" value="1"/>
</dbReference>
<dbReference type="InterPro" id="IPR038661">
    <property type="entry name" value="Ribosomal_eL33_sf"/>
</dbReference>
<keyword evidence="5" id="KW-1185">Reference proteome</keyword>
<dbReference type="SUPFAM" id="SSF50447">
    <property type="entry name" value="Translation proteins"/>
    <property type="match status" value="1"/>
</dbReference>
<evidence type="ECO:0000256" key="2">
    <source>
        <dbReference type="ARBA" id="ARBA00022980"/>
    </source>
</evidence>
<dbReference type="EMBL" id="JAACFV010000131">
    <property type="protein sequence ID" value="KAF7504661.1"/>
    <property type="molecule type" value="Genomic_DNA"/>
</dbReference>
<dbReference type="InterPro" id="IPR018266">
    <property type="entry name" value="Ribosomal_eL33_CS"/>
</dbReference>
<dbReference type="PROSITE" id="PS01105">
    <property type="entry name" value="RIBOSOMAL_L35AE"/>
    <property type="match status" value="1"/>
</dbReference>
<dbReference type="PANTHER" id="PTHR10902">
    <property type="entry name" value="60S RIBOSOMAL PROTEIN L35A"/>
    <property type="match status" value="1"/>
</dbReference>
<gene>
    <name evidence="4" type="primary">RPL33B</name>
    <name evidence="4" type="ORF">GJ744_002015</name>
</gene>
<dbReference type="GO" id="GO:0006412">
    <property type="term" value="P:translation"/>
    <property type="evidence" value="ECO:0007669"/>
    <property type="project" value="InterPro"/>
</dbReference>
<dbReference type="InterPro" id="IPR001780">
    <property type="entry name" value="Ribosomal_eL33"/>
</dbReference>
<evidence type="ECO:0000313" key="5">
    <source>
        <dbReference type="Proteomes" id="UP000606974"/>
    </source>
</evidence>
<keyword evidence="2 4" id="KW-0689">Ribosomal protein</keyword>
<proteinExistence type="inferred from homology"/>
<evidence type="ECO:0000256" key="1">
    <source>
        <dbReference type="ARBA" id="ARBA00009269"/>
    </source>
</evidence>
<dbReference type="HAMAP" id="MF_00573">
    <property type="entry name" value="Ribosomal_eL33"/>
    <property type="match status" value="1"/>
</dbReference>
<dbReference type="Proteomes" id="UP000606974">
    <property type="component" value="Unassembled WGS sequence"/>
</dbReference>
<dbReference type="GO" id="GO:0003735">
    <property type="term" value="F:structural constituent of ribosome"/>
    <property type="evidence" value="ECO:0007669"/>
    <property type="project" value="InterPro"/>
</dbReference>
<dbReference type="Gene3D" id="2.40.10.190">
    <property type="entry name" value="translation elongation factor selb, chain A, domain 4"/>
    <property type="match status" value="1"/>
</dbReference>
<comment type="similarity">
    <text evidence="1">Belongs to the eukaryotic ribosomal protein eL33 family.</text>
</comment>
<dbReference type="GO" id="GO:0005840">
    <property type="term" value="C:ribosome"/>
    <property type="evidence" value="ECO:0007669"/>
    <property type="project" value="UniProtKB-KW"/>
</dbReference>
<organism evidence="4 5">
    <name type="scientific">Endocarpon pusillum</name>
    <dbReference type="NCBI Taxonomy" id="364733"/>
    <lineage>
        <taxon>Eukaryota</taxon>
        <taxon>Fungi</taxon>
        <taxon>Dikarya</taxon>
        <taxon>Ascomycota</taxon>
        <taxon>Pezizomycotina</taxon>
        <taxon>Eurotiomycetes</taxon>
        <taxon>Chaetothyriomycetidae</taxon>
        <taxon>Verrucariales</taxon>
        <taxon>Verrucariaceae</taxon>
        <taxon>Endocarpon</taxon>
    </lineage>
</organism>
<evidence type="ECO:0000313" key="4">
    <source>
        <dbReference type="EMBL" id="KAF7504661.1"/>
    </source>
</evidence>
<comment type="caution">
    <text evidence="4">The sequence shown here is derived from an EMBL/GenBank/DDBJ whole genome shotgun (WGS) entry which is preliminary data.</text>
</comment>
<dbReference type="Pfam" id="PF01247">
    <property type="entry name" value="Ribosomal_L35Ae"/>
    <property type="match status" value="1"/>
</dbReference>
<name>A0A8H7ACL7_9EURO</name>
<keyword evidence="3" id="KW-0687">Ribonucleoprotein</keyword>
<reference evidence="4" key="1">
    <citation type="submission" date="2020-02" db="EMBL/GenBank/DDBJ databases">
        <authorList>
            <person name="Palmer J.M."/>
        </authorList>
    </citation>
    <scope>NUCLEOTIDE SEQUENCE</scope>
    <source>
        <strain evidence="4">EPUS1.4</strain>
        <tissue evidence="4">Thallus</tissue>
    </source>
</reference>
<dbReference type="OrthoDB" id="1166329at2759"/>
<dbReference type="AlphaFoldDB" id="A0A8H7ACL7"/>
<evidence type="ECO:0000256" key="3">
    <source>
        <dbReference type="ARBA" id="ARBA00023274"/>
    </source>
</evidence>
<dbReference type="GO" id="GO:1990904">
    <property type="term" value="C:ribonucleoprotein complex"/>
    <property type="evidence" value="ECO:0007669"/>
    <property type="project" value="UniProtKB-KW"/>
</dbReference>
<accession>A0A8H7ACL7</accession>